<evidence type="ECO:0000256" key="2">
    <source>
        <dbReference type="ARBA" id="ARBA00022801"/>
    </source>
</evidence>
<keyword evidence="1" id="KW-0479">Metal-binding</keyword>
<dbReference type="PANTHER" id="PTHR10587">
    <property type="entry name" value="GLYCOSYL TRANSFERASE-RELATED"/>
    <property type="match status" value="1"/>
</dbReference>
<feature type="domain" description="NodB homology" evidence="4">
    <location>
        <begin position="89"/>
        <end position="272"/>
    </location>
</feature>
<evidence type="ECO:0000256" key="1">
    <source>
        <dbReference type="ARBA" id="ARBA00022723"/>
    </source>
</evidence>
<dbReference type="SUPFAM" id="SSF88713">
    <property type="entry name" value="Glycoside hydrolase/deacetylase"/>
    <property type="match status" value="1"/>
</dbReference>
<keyword evidence="6" id="KW-1185">Reference proteome</keyword>
<dbReference type="InterPro" id="IPR002509">
    <property type="entry name" value="NODB_dom"/>
</dbReference>
<evidence type="ECO:0000259" key="4">
    <source>
        <dbReference type="PROSITE" id="PS51677"/>
    </source>
</evidence>
<comment type="caution">
    <text evidence="5">The sequence shown here is derived from an EMBL/GenBank/DDBJ whole genome shotgun (WGS) entry which is preliminary data.</text>
</comment>
<feature type="compositionally biased region" description="Basic and acidic residues" evidence="3">
    <location>
        <begin position="49"/>
        <end position="64"/>
    </location>
</feature>
<proteinExistence type="predicted"/>
<protein>
    <submittedName>
        <fullName evidence="5">Polysaccharide deacetylase family sporulation protein PdaB</fullName>
    </submittedName>
</protein>
<feature type="compositionally biased region" description="Low complexity" evidence="3">
    <location>
        <begin position="33"/>
        <end position="48"/>
    </location>
</feature>
<dbReference type="Pfam" id="PF01522">
    <property type="entry name" value="Polysacc_deac_1"/>
    <property type="match status" value="1"/>
</dbReference>
<dbReference type="CDD" id="cd10917">
    <property type="entry name" value="CE4_NodB_like_6s_7s"/>
    <property type="match status" value="1"/>
</dbReference>
<dbReference type="InterPro" id="IPR050248">
    <property type="entry name" value="Polysacc_deacetylase_ArnD"/>
</dbReference>
<evidence type="ECO:0000313" key="6">
    <source>
        <dbReference type="Proteomes" id="UP001549098"/>
    </source>
</evidence>
<name>A0ABV2EXH3_9BACL</name>
<dbReference type="Proteomes" id="UP001549098">
    <property type="component" value="Unassembled WGS sequence"/>
</dbReference>
<dbReference type="EMBL" id="JBEPLV010000001">
    <property type="protein sequence ID" value="MET3544295.1"/>
    <property type="molecule type" value="Genomic_DNA"/>
</dbReference>
<feature type="region of interest" description="Disordered" evidence="3">
    <location>
        <begin position="33"/>
        <end position="64"/>
    </location>
</feature>
<dbReference type="RefSeq" id="WP_354495052.1">
    <property type="nucleotide sequence ID" value="NZ_JBEPLV010000001.1"/>
</dbReference>
<evidence type="ECO:0000313" key="5">
    <source>
        <dbReference type="EMBL" id="MET3544295.1"/>
    </source>
</evidence>
<accession>A0ABV2EXH3</accession>
<reference evidence="5 6" key="1">
    <citation type="submission" date="2024-06" db="EMBL/GenBank/DDBJ databases">
        <title>Genomic Encyclopedia of Type Strains, Phase IV (KMG-IV): sequencing the most valuable type-strain genomes for metagenomic binning, comparative biology and taxonomic classification.</title>
        <authorList>
            <person name="Goeker M."/>
        </authorList>
    </citation>
    <scope>NUCLEOTIDE SEQUENCE [LARGE SCALE GENOMIC DNA]</scope>
    <source>
        <strain evidence="5 6">DSM 17253</strain>
    </source>
</reference>
<organism evidence="5 6">
    <name type="scientific">Paenibacillus favisporus</name>
    <dbReference type="NCBI Taxonomy" id="221028"/>
    <lineage>
        <taxon>Bacteria</taxon>
        <taxon>Bacillati</taxon>
        <taxon>Bacillota</taxon>
        <taxon>Bacilli</taxon>
        <taxon>Bacillales</taxon>
        <taxon>Paenibacillaceae</taxon>
        <taxon>Paenibacillus</taxon>
    </lineage>
</organism>
<dbReference type="InterPro" id="IPR011330">
    <property type="entry name" value="Glyco_hydro/deAcase_b/a-brl"/>
</dbReference>
<dbReference type="Gene3D" id="3.20.20.370">
    <property type="entry name" value="Glycoside hydrolase/deacetylase"/>
    <property type="match status" value="1"/>
</dbReference>
<evidence type="ECO:0000256" key="3">
    <source>
        <dbReference type="SAM" id="MobiDB-lite"/>
    </source>
</evidence>
<sequence length="284" mass="32017">MKKKLLCTLLSSLLILMLILMLICPWQSGWPAAAAQGGEPPEHPSGSEPARETSSREAKEKRKEQQILTLGQLIKKYPETFKIHGPRVKEVALTFDDVPDPRFTPQILDVLKAHHIKATFFVMGSRAKKHPELVERIVREGHVIGNHSYNHPVFHKLEMDEYVAEIKRTENTLYGIVGYKPKLIRPPYGDITERQLRWAKQQGYKIVNWNVDSLDWKGIGKEAVKRNVLSTVGQGSIILQHAGGGTTSNLSGTIDALPDIIRTLKNKGYSFVTLPRLLHVPKDK</sequence>
<dbReference type="PANTHER" id="PTHR10587:SF133">
    <property type="entry name" value="CHITIN DEACETYLASE 1-RELATED"/>
    <property type="match status" value="1"/>
</dbReference>
<keyword evidence="2" id="KW-0378">Hydrolase</keyword>
<dbReference type="PROSITE" id="PS51677">
    <property type="entry name" value="NODB"/>
    <property type="match status" value="1"/>
</dbReference>
<gene>
    <name evidence="5" type="ORF">ABID47_000889</name>
</gene>